<dbReference type="PANTHER" id="PTHR40547:SF1">
    <property type="entry name" value="SLL0298 PROTEIN"/>
    <property type="match status" value="1"/>
</dbReference>
<dbReference type="Pfam" id="PF09835">
    <property type="entry name" value="DUF2062"/>
    <property type="match status" value="1"/>
</dbReference>
<evidence type="ECO:0000259" key="2">
    <source>
        <dbReference type="Pfam" id="PF09835"/>
    </source>
</evidence>
<dbReference type="RefSeq" id="WP_213044308.1">
    <property type="nucleotide sequence ID" value="NZ_CAJNBJ010000021.1"/>
</dbReference>
<reference evidence="3 4" key="1">
    <citation type="submission" date="2021-02" db="EMBL/GenBank/DDBJ databases">
        <authorList>
            <person name="Han P."/>
        </authorList>
    </citation>
    <scope>NUCLEOTIDE SEQUENCE [LARGE SCALE GENOMIC DNA]</scope>
    <source>
        <strain evidence="3">Candidatus Nitrospira sp. ZN2</strain>
    </source>
</reference>
<comment type="caution">
    <text evidence="3">The sequence shown here is derived from an EMBL/GenBank/DDBJ whole genome shotgun (WGS) entry which is preliminary data.</text>
</comment>
<keyword evidence="1" id="KW-0812">Transmembrane</keyword>
<feature type="domain" description="DUF2062" evidence="2">
    <location>
        <begin position="4"/>
        <end position="144"/>
    </location>
</feature>
<organism evidence="3 4">
    <name type="scientific">Nitrospira defluvii</name>
    <dbReference type="NCBI Taxonomy" id="330214"/>
    <lineage>
        <taxon>Bacteria</taxon>
        <taxon>Pseudomonadati</taxon>
        <taxon>Nitrospirota</taxon>
        <taxon>Nitrospiria</taxon>
        <taxon>Nitrospirales</taxon>
        <taxon>Nitrospiraceae</taxon>
        <taxon>Nitrospira</taxon>
    </lineage>
</organism>
<evidence type="ECO:0000313" key="4">
    <source>
        <dbReference type="Proteomes" id="UP000675880"/>
    </source>
</evidence>
<evidence type="ECO:0000256" key="1">
    <source>
        <dbReference type="SAM" id="Phobius"/>
    </source>
</evidence>
<feature type="transmembrane region" description="Helical" evidence="1">
    <location>
        <begin position="110"/>
        <end position="137"/>
    </location>
</feature>
<name>A0ABM8SDF1_9BACT</name>
<keyword evidence="4" id="KW-1185">Reference proteome</keyword>
<feature type="transmembrane region" description="Helical" evidence="1">
    <location>
        <begin position="71"/>
        <end position="90"/>
    </location>
</feature>
<feature type="transmembrane region" description="Helical" evidence="1">
    <location>
        <begin position="43"/>
        <end position="64"/>
    </location>
</feature>
<accession>A0ABM8SDF1</accession>
<dbReference type="Proteomes" id="UP000675880">
    <property type="component" value="Unassembled WGS sequence"/>
</dbReference>
<dbReference type="PANTHER" id="PTHR40547">
    <property type="entry name" value="SLL0298 PROTEIN"/>
    <property type="match status" value="1"/>
</dbReference>
<dbReference type="EMBL" id="CAJNBJ010000021">
    <property type="protein sequence ID" value="CAE6802854.1"/>
    <property type="molecule type" value="Genomic_DNA"/>
</dbReference>
<keyword evidence="1" id="KW-1133">Transmembrane helix</keyword>
<dbReference type="InterPro" id="IPR018639">
    <property type="entry name" value="DUF2062"/>
</dbReference>
<keyword evidence="1" id="KW-0472">Membrane</keyword>
<sequence length="159" mass="17392">MANLRSLFRQILHLDESPHRTALAFAIGVFIGFSPAYGLHMVMVGFCAWAFGWNVVALLAGAFLNNPWTLIPILGATYWTGAVLLGVRDFPSFDWSDLSFMGIYHQVAPYAWPFALGGMVLSIAGALLAYPIAYFVLTKYRRSHADDCAPHLPPSSGLG</sequence>
<gene>
    <name evidence="3" type="ORF">NSPZN2_80150</name>
</gene>
<protein>
    <recommendedName>
        <fullName evidence="2">DUF2062 domain-containing protein</fullName>
    </recommendedName>
</protein>
<feature type="transmembrane region" description="Helical" evidence="1">
    <location>
        <begin position="21"/>
        <end position="37"/>
    </location>
</feature>
<evidence type="ECO:0000313" key="3">
    <source>
        <dbReference type="EMBL" id="CAE6802854.1"/>
    </source>
</evidence>
<proteinExistence type="predicted"/>